<proteinExistence type="predicted"/>
<accession>A0A6A8M6W5</accession>
<reference evidence="2" key="1">
    <citation type="submission" date="2019-09" db="EMBL/GenBank/DDBJ databases">
        <title>In-depth cultivation of the pig gut microbiome towards novel bacterial diversity and tailored functional studies.</title>
        <authorList>
            <person name="Wylensek D."/>
            <person name="Hitch T.C.A."/>
            <person name="Clavel T."/>
        </authorList>
    </citation>
    <scope>NUCLEOTIDE SEQUENCE</scope>
    <source>
        <strain evidence="2">RF-744-FAT-WT-3</strain>
    </source>
</reference>
<comment type="caution">
    <text evidence="2">The sequence shown here is derived from an EMBL/GenBank/DDBJ whole genome shotgun (WGS) entry which is preliminary data.</text>
</comment>
<organism evidence="2">
    <name type="scientific">Baileyella intestinalis</name>
    <dbReference type="NCBI Taxonomy" id="2606709"/>
    <lineage>
        <taxon>Bacteria</taxon>
        <taxon>Bacillati</taxon>
        <taxon>Bacillota</taxon>
        <taxon>Clostridia</taxon>
        <taxon>Peptostreptococcales</taxon>
        <taxon>Anaerovoracaceae</taxon>
        <taxon>Baileyella</taxon>
    </lineage>
</organism>
<dbReference type="InterPro" id="IPR011059">
    <property type="entry name" value="Metal-dep_hydrolase_composite"/>
</dbReference>
<dbReference type="InterPro" id="IPR006680">
    <property type="entry name" value="Amidohydro-rel"/>
</dbReference>
<dbReference type="PANTHER" id="PTHR43135:SF3">
    <property type="entry name" value="ALPHA-D-RIBOSE 1-METHYLPHOSPHONATE 5-TRIPHOSPHATE DIPHOSPHATASE"/>
    <property type="match status" value="1"/>
</dbReference>
<dbReference type="CDD" id="cd01299">
    <property type="entry name" value="Met_dep_hydrolase_A"/>
    <property type="match status" value="1"/>
</dbReference>
<dbReference type="Pfam" id="PF01979">
    <property type="entry name" value="Amidohydro_1"/>
    <property type="match status" value="1"/>
</dbReference>
<evidence type="ECO:0000313" key="2">
    <source>
        <dbReference type="EMBL" id="MST68029.1"/>
    </source>
</evidence>
<feature type="domain" description="Amidohydrolase-related" evidence="1">
    <location>
        <begin position="59"/>
        <end position="405"/>
    </location>
</feature>
<evidence type="ECO:0000259" key="1">
    <source>
        <dbReference type="Pfam" id="PF01979"/>
    </source>
</evidence>
<dbReference type="EMBL" id="VUNB01000001">
    <property type="protein sequence ID" value="MST68029.1"/>
    <property type="molecule type" value="Genomic_DNA"/>
</dbReference>
<dbReference type="Gene3D" id="2.30.40.10">
    <property type="entry name" value="Urease, subunit C, domain 1"/>
    <property type="match status" value="1"/>
</dbReference>
<dbReference type="Gene3D" id="3.20.20.140">
    <property type="entry name" value="Metal-dependent hydrolases"/>
    <property type="match status" value="1"/>
</dbReference>
<dbReference type="PANTHER" id="PTHR43135">
    <property type="entry name" value="ALPHA-D-RIBOSE 1-METHYLPHOSPHONATE 5-TRIPHOSPHATE DIPHOSPHATASE"/>
    <property type="match status" value="1"/>
</dbReference>
<sequence length="408" mass="44038">MRKVIFCGELFTAEDETVRKNMAVVVEGNKIVQCVDRSEYNEKELSGEDVEIIDLSDKFVMPGLIDAHVHLVLDGDPNVDKAYYKLHGELAIQAEVAAREDLMAGFTTVRDEGDIHYEAIAVKKCVDSGIISGPRIIASGAPLTGVGGHGDSFFGPDVQNVSVGAVINGADEAMKAARTNFKYGADQIKLFATGGVMSFGDDPGSSELTYEEMKAALDVANSKGRISSAHAHGAEGIKNAIRAGITTIEHGMLIDDEGMEMMAEKGVYLVPTIIAAEKIVEYGKEGKLPKWMADKAEQVLENHGEHIRKMLKMGVKIGFGTDSGTAFGYHGQQGYEFQLMTEFGFTPAGALLAATKVNSEMLRAEDKLGTIRPGKLADIVAFDGNPLEDIKVMTNCTFVMKDGKIYKN</sequence>
<keyword evidence="2" id="KW-0378">Hydrolase</keyword>
<dbReference type="InterPro" id="IPR032466">
    <property type="entry name" value="Metal_Hydrolase"/>
</dbReference>
<dbReference type="InterPro" id="IPR057744">
    <property type="entry name" value="OTAase-like"/>
</dbReference>
<protein>
    <submittedName>
        <fullName evidence="2">Amidohydrolase family protein</fullName>
    </submittedName>
</protein>
<name>A0A6A8M6W5_9FIRM</name>
<dbReference type="GO" id="GO:0016810">
    <property type="term" value="F:hydrolase activity, acting on carbon-nitrogen (but not peptide) bonds"/>
    <property type="evidence" value="ECO:0007669"/>
    <property type="project" value="InterPro"/>
</dbReference>
<dbReference type="InterPro" id="IPR051781">
    <property type="entry name" value="Metallo-dep_Hydrolase"/>
</dbReference>
<dbReference type="SUPFAM" id="SSF51556">
    <property type="entry name" value="Metallo-dependent hydrolases"/>
    <property type="match status" value="1"/>
</dbReference>
<dbReference type="SUPFAM" id="SSF51338">
    <property type="entry name" value="Composite domain of metallo-dependent hydrolases"/>
    <property type="match status" value="1"/>
</dbReference>
<dbReference type="AlphaFoldDB" id="A0A6A8M6W5"/>
<gene>
    <name evidence="2" type="ORF">FYJ66_00170</name>
</gene>
<dbReference type="RefSeq" id="WP_154571510.1">
    <property type="nucleotide sequence ID" value="NZ_JAQXPA010000012.1"/>
</dbReference>